<dbReference type="EMBL" id="CP020773">
    <property type="protein sequence ID" value="ARJ51222.1"/>
    <property type="molecule type" value="Genomic_DNA"/>
</dbReference>
<accession>A0AAC9RUR3</accession>
<evidence type="ECO:0000313" key="2">
    <source>
        <dbReference type="EMBL" id="ARJ51222.1"/>
    </source>
</evidence>
<dbReference type="Gene3D" id="3.40.630.30">
    <property type="match status" value="1"/>
</dbReference>
<dbReference type="Proteomes" id="UP000242864">
    <property type="component" value="Chromosome"/>
</dbReference>
<sequence>MTVYIETERLKLRDWYDEDLLPFQQLNANRKVRQYFPSLLSYQRTARDFEAMRSYLKQYQLGLFAVELKATREWIGFIGVNYIPKAVDYTFKELPFYEIGWRLSPEVWDNGIATEGAQAVLSYIAEQGITEVYAMAAKINQASIRVMEKIGMSHYDDFDKPGLSEHHVLRPQVRYKKELKRA</sequence>
<dbReference type="KEGG" id="slz:B5P37_07830"/>
<dbReference type="InterPro" id="IPR000182">
    <property type="entry name" value="GNAT_dom"/>
</dbReference>
<dbReference type="SUPFAM" id="SSF55729">
    <property type="entry name" value="Acyl-CoA N-acyltransferases (Nat)"/>
    <property type="match status" value="1"/>
</dbReference>
<protein>
    <submittedName>
        <fullName evidence="2">GNAT family N-acetyltransferase</fullName>
    </submittedName>
</protein>
<dbReference type="PROSITE" id="PS51186">
    <property type="entry name" value="GNAT"/>
    <property type="match status" value="1"/>
</dbReference>
<dbReference type="GO" id="GO:0016747">
    <property type="term" value="F:acyltransferase activity, transferring groups other than amino-acyl groups"/>
    <property type="evidence" value="ECO:0007669"/>
    <property type="project" value="InterPro"/>
</dbReference>
<organism evidence="2 3">
    <name type="scientific">Staphylococcus lutrae</name>
    <dbReference type="NCBI Taxonomy" id="155085"/>
    <lineage>
        <taxon>Bacteria</taxon>
        <taxon>Bacillati</taxon>
        <taxon>Bacillota</taxon>
        <taxon>Bacilli</taxon>
        <taxon>Bacillales</taxon>
        <taxon>Staphylococcaceae</taxon>
        <taxon>Staphylococcus</taxon>
    </lineage>
</organism>
<keyword evidence="3" id="KW-1185">Reference proteome</keyword>
<evidence type="ECO:0000259" key="1">
    <source>
        <dbReference type="PROSITE" id="PS51186"/>
    </source>
</evidence>
<dbReference type="PANTHER" id="PTHR43792">
    <property type="entry name" value="GNAT FAMILY, PUTATIVE (AFU_ORTHOLOGUE AFUA_3G00765)-RELATED-RELATED"/>
    <property type="match status" value="1"/>
</dbReference>
<dbReference type="InterPro" id="IPR016181">
    <property type="entry name" value="Acyl_CoA_acyltransferase"/>
</dbReference>
<dbReference type="InterPro" id="IPR051531">
    <property type="entry name" value="N-acetyltransferase"/>
</dbReference>
<dbReference type="RefSeq" id="WP_085237694.1">
    <property type="nucleotide sequence ID" value="NZ_CP020773.1"/>
</dbReference>
<reference evidence="2 3" key="1">
    <citation type="submission" date="2017-04" db="EMBL/GenBank/DDBJ databases">
        <authorList>
            <person name="Veseli I.A."/>
            <person name="Tang C."/>
            <person name="Pombert J.-F."/>
        </authorList>
    </citation>
    <scope>NUCLEOTIDE SEQUENCE [LARGE SCALE GENOMIC DNA]</scope>
    <source>
        <strain evidence="2 3">ATCC 700373</strain>
    </source>
</reference>
<name>A0AAC9RUR3_9STAP</name>
<dbReference type="AlphaFoldDB" id="A0AAC9RUR3"/>
<dbReference type="Pfam" id="PF13302">
    <property type="entry name" value="Acetyltransf_3"/>
    <property type="match status" value="1"/>
</dbReference>
<feature type="domain" description="N-acetyltransferase" evidence="1">
    <location>
        <begin position="10"/>
        <end position="180"/>
    </location>
</feature>
<dbReference type="PANTHER" id="PTHR43792:SF1">
    <property type="entry name" value="N-ACETYLTRANSFERASE DOMAIN-CONTAINING PROTEIN"/>
    <property type="match status" value="1"/>
</dbReference>
<evidence type="ECO:0000313" key="3">
    <source>
        <dbReference type="Proteomes" id="UP000242864"/>
    </source>
</evidence>
<gene>
    <name evidence="2" type="ORF">B5P37_07830</name>
</gene>
<proteinExistence type="predicted"/>